<evidence type="ECO:0000313" key="8">
    <source>
        <dbReference type="Proteomes" id="UP001196301"/>
    </source>
</evidence>
<feature type="transmembrane region" description="Helical" evidence="5">
    <location>
        <begin position="577"/>
        <end position="598"/>
    </location>
</feature>
<keyword evidence="3 5" id="KW-1133">Transmembrane helix</keyword>
<comment type="caution">
    <text evidence="7">The sequence shown here is derived from an EMBL/GenBank/DDBJ whole genome shotgun (WGS) entry which is preliminary data.</text>
</comment>
<accession>A0ABS6DYU1</accession>
<evidence type="ECO:0000256" key="4">
    <source>
        <dbReference type="ARBA" id="ARBA00023136"/>
    </source>
</evidence>
<dbReference type="PANTHER" id="PTHR43077">
    <property type="entry name" value="TRANSPORT PERMEASE YVFS-RELATED"/>
    <property type="match status" value="1"/>
</dbReference>
<feature type="transmembrane region" description="Helical" evidence="5">
    <location>
        <begin position="633"/>
        <end position="653"/>
    </location>
</feature>
<dbReference type="Pfam" id="PF01061">
    <property type="entry name" value="ABC2_membrane"/>
    <property type="match status" value="1"/>
</dbReference>
<reference evidence="7 8" key="1">
    <citation type="submission" date="2021-06" db="EMBL/GenBank/DDBJ databases">
        <authorList>
            <person name="Sun Q."/>
            <person name="Li D."/>
        </authorList>
    </citation>
    <scope>NUCLEOTIDE SEQUENCE [LARGE SCALE GENOMIC DNA]</scope>
    <source>
        <strain evidence="7 8">N19</strain>
    </source>
</reference>
<feature type="transmembrane region" description="Helical" evidence="5">
    <location>
        <begin position="15"/>
        <end position="38"/>
    </location>
</feature>
<name>A0ABS6DYU1_9FIRM</name>
<dbReference type="InterPro" id="IPR051328">
    <property type="entry name" value="T7SS_ABC-Transporter"/>
</dbReference>
<dbReference type="InterPro" id="IPR017501">
    <property type="entry name" value="Phage_infect_YhgE_C"/>
</dbReference>
<gene>
    <name evidence="7" type="ORF">KQI20_11225</name>
</gene>
<sequence>MSKIFKIFYDDIKDIFTNFALLIVILALCILPSLYAWFNILASWDPYGNTGNIPIAVVNNDKGAVLSDKDINVGDQLIKKLKKNDSLGWKFVNSDTAKKGLESGKYYATIEIPSNFSSDLLSIISKDTKKAQIIYSVNEKINAIAPKITDKGASTIQLQVNQTVVKTAGEIVFNLLNDAGIKLEEELPKLTKIETSLLDVKNKFSKIDDTIAYASESIEKMDDVINSLNKNMPLIEETITNASNLSSNVGNFLQNTQNNLGQISPIIQRDLQALNSISASAANTASALIDAINSNYEQAPQLIDNLSSKLNNLHNVSGDLVSLLTKLNHISNNANLTETINKLNSVNSKLESSIGFLNNVKNQIEAGEEPSLSNLNTILTVLNDVNSITSNILNNYDSSIKNPINQIFSQGIDVSENVGDLLKNAKNEIPKVKSLLSSLSGFSENAQDTIALANEKIPQAKTILNDLIDAVSKINNSKDTQDLIDFLRNDVMVKADFLESPVDIVQHSLYPMANYGASMTPFYTTLSLWVGILLLTSLLTTEVHVHNHDLENENHDIDEDNDEYTYKPYQVYLGRGLTFLTIALIQALIVSVGDIFILKVKMDNPFLFVLIALFVGTVFNFIVYSLVSIFGNIGKALCVILLVLQVAGSGGTFPIEVTPKFFHILYPFFPFTYGISAMREAIGGIYLPNLSRDLSVLFVFLAASITINIFLKAPINRLFHKFVSKLENSRLTE</sequence>
<evidence type="ECO:0000313" key="7">
    <source>
        <dbReference type="EMBL" id="MBU5337012.1"/>
    </source>
</evidence>
<feature type="domain" description="ABC-2 type transporter transmembrane" evidence="6">
    <location>
        <begin position="565"/>
        <end position="681"/>
    </location>
</feature>
<dbReference type="EMBL" id="JAHLOQ010000035">
    <property type="protein sequence ID" value="MBU5337012.1"/>
    <property type="molecule type" value="Genomic_DNA"/>
</dbReference>
<evidence type="ECO:0000256" key="2">
    <source>
        <dbReference type="ARBA" id="ARBA00022692"/>
    </source>
</evidence>
<dbReference type="NCBIfam" id="TIGR03062">
    <property type="entry name" value="pip_yhgE_Cterm"/>
    <property type="match status" value="1"/>
</dbReference>
<organism evidence="7 8">
    <name type="scientific">Intestinibacter bartlettii</name>
    <dbReference type="NCBI Taxonomy" id="261299"/>
    <lineage>
        <taxon>Bacteria</taxon>
        <taxon>Bacillati</taxon>
        <taxon>Bacillota</taxon>
        <taxon>Clostridia</taxon>
        <taxon>Peptostreptococcales</taxon>
        <taxon>Peptostreptococcaceae</taxon>
        <taxon>Intestinibacter</taxon>
    </lineage>
</organism>
<evidence type="ECO:0000256" key="3">
    <source>
        <dbReference type="ARBA" id="ARBA00022989"/>
    </source>
</evidence>
<dbReference type="NCBIfam" id="TIGR03061">
    <property type="entry name" value="pip_yhgE_Nterm"/>
    <property type="match status" value="1"/>
</dbReference>
<comment type="subcellular location">
    <subcellularLocation>
        <location evidence="1">Membrane</location>
        <topology evidence="1">Multi-pass membrane protein</topology>
    </subcellularLocation>
</comment>
<evidence type="ECO:0000256" key="5">
    <source>
        <dbReference type="SAM" id="Phobius"/>
    </source>
</evidence>
<dbReference type="Proteomes" id="UP001196301">
    <property type="component" value="Unassembled WGS sequence"/>
</dbReference>
<evidence type="ECO:0000259" key="6">
    <source>
        <dbReference type="Pfam" id="PF01061"/>
    </source>
</evidence>
<proteinExistence type="predicted"/>
<keyword evidence="4 5" id="KW-0472">Membrane</keyword>
<feature type="transmembrane region" description="Helical" evidence="5">
    <location>
        <begin position="522"/>
        <end position="540"/>
    </location>
</feature>
<protein>
    <submittedName>
        <fullName evidence="7">YhgE/Pip domain-containing protein</fullName>
    </submittedName>
</protein>
<feature type="transmembrane region" description="Helical" evidence="5">
    <location>
        <begin position="605"/>
        <end position="627"/>
    </location>
</feature>
<dbReference type="RefSeq" id="WP_216571139.1">
    <property type="nucleotide sequence ID" value="NZ_JAHLOQ010000035.1"/>
</dbReference>
<keyword evidence="8" id="KW-1185">Reference proteome</keyword>
<dbReference type="InterPro" id="IPR017500">
    <property type="entry name" value="Phage_infect_YhgE_N"/>
</dbReference>
<dbReference type="InterPro" id="IPR013525">
    <property type="entry name" value="ABC2_TM"/>
</dbReference>
<feature type="transmembrane region" description="Helical" evidence="5">
    <location>
        <begin position="694"/>
        <end position="711"/>
    </location>
</feature>
<evidence type="ECO:0000256" key="1">
    <source>
        <dbReference type="ARBA" id="ARBA00004141"/>
    </source>
</evidence>
<keyword evidence="2 5" id="KW-0812">Transmembrane</keyword>
<dbReference type="PANTHER" id="PTHR43077:SF10">
    <property type="entry name" value="TRANSPORT PERMEASE PROTEIN"/>
    <property type="match status" value="1"/>
</dbReference>